<dbReference type="AlphaFoldDB" id="A0A4R7KAV8"/>
<evidence type="ECO:0000313" key="2">
    <source>
        <dbReference type="EMBL" id="TDT52032.1"/>
    </source>
</evidence>
<accession>A0A4R7KAV8</accession>
<dbReference type="PANTHER" id="PTHR38457">
    <property type="entry name" value="REGULATOR ABRB-RELATED"/>
    <property type="match status" value="1"/>
</dbReference>
<keyword evidence="1" id="KW-0472">Membrane</keyword>
<feature type="transmembrane region" description="Helical" evidence="1">
    <location>
        <begin position="337"/>
        <end position="356"/>
    </location>
</feature>
<dbReference type="InterPro" id="IPR007820">
    <property type="entry name" value="AbrB_fam"/>
</dbReference>
<evidence type="ECO:0000313" key="3">
    <source>
        <dbReference type="Proteomes" id="UP000295325"/>
    </source>
</evidence>
<protein>
    <recommendedName>
        <fullName evidence="4">AbrB family transcriptional regulator</fullName>
    </recommendedName>
</protein>
<organism evidence="2 3">
    <name type="scientific">Fonticella tunisiensis</name>
    <dbReference type="NCBI Taxonomy" id="1096341"/>
    <lineage>
        <taxon>Bacteria</taxon>
        <taxon>Bacillati</taxon>
        <taxon>Bacillota</taxon>
        <taxon>Clostridia</taxon>
        <taxon>Eubacteriales</taxon>
        <taxon>Clostridiaceae</taxon>
        <taxon>Fonticella</taxon>
    </lineage>
</organism>
<keyword evidence="3" id="KW-1185">Reference proteome</keyword>
<proteinExistence type="predicted"/>
<feature type="transmembrane region" description="Helical" evidence="1">
    <location>
        <begin position="138"/>
        <end position="159"/>
    </location>
</feature>
<feature type="transmembrane region" description="Helical" evidence="1">
    <location>
        <begin position="53"/>
        <end position="69"/>
    </location>
</feature>
<feature type="transmembrane region" description="Helical" evidence="1">
    <location>
        <begin position="108"/>
        <end position="126"/>
    </location>
</feature>
<comment type="caution">
    <text evidence="2">The sequence shown here is derived from an EMBL/GenBank/DDBJ whole genome shotgun (WGS) entry which is preliminary data.</text>
</comment>
<dbReference type="EMBL" id="SOAZ01000014">
    <property type="protein sequence ID" value="TDT52032.1"/>
    <property type="molecule type" value="Genomic_DNA"/>
</dbReference>
<feature type="transmembrane region" description="Helical" evidence="1">
    <location>
        <begin position="278"/>
        <end position="300"/>
    </location>
</feature>
<dbReference type="PIRSF" id="PIRSF038991">
    <property type="entry name" value="Protein_AbrB"/>
    <property type="match status" value="1"/>
</dbReference>
<dbReference type="GO" id="GO:0016020">
    <property type="term" value="C:membrane"/>
    <property type="evidence" value="ECO:0007669"/>
    <property type="project" value="InterPro"/>
</dbReference>
<sequence length="363" mass="38711">MFKLIVTVIIGLIGGFTALRLKVPAGAMVGAMLSVALFNVITGNAYLPEDVRIVTQIAAGAFIGAGITYKDILDLRLMIKPAVLMVSSMIILDLLMGYIMYKITSIDLITSLFASAPGGIVDMSLISSDLGADSSKVAILQMVRLMSVMILFPSLMKFISSHLTAWKNGNGSKKEACSDLLSASSEVDETVNLKYTTKEKYVNLALTMLVALAAGLLGYKIKIPAGAMTFSMIAVGILSIFFKIGYMSVNIRRITQVFAGILIGERMTFADLISLKSVILPAFILLIGIIVVNLCIGLLISKVSGLELITSLLASAPGGVSDMALIARDLGGDAPKVAILQLARYICVIALFPIIIKYVSSWL</sequence>
<dbReference type="OrthoDB" id="5460360at2"/>
<name>A0A4R7KAV8_9CLOT</name>
<feature type="transmembrane region" description="Helical" evidence="1">
    <location>
        <begin position="201"/>
        <end position="219"/>
    </location>
</feature>
<reference evidence="2 3" key="1">
    <citation type="submission" date="2019-03" db="EMBL/GenBank/DDBJ databases">
        <title>Genomic Encyclopedia of Type Strains, Phase IV (KMG-IV): sequencing the most valuable type-strain genomes for metagenomic binning, comparative biology and taxonomic classification.</title>
        <authorList>
            <person name="Goeker M."/>
        </authorList>
    </citation>
    <scope>NUCLEOTIDE SEQUENCE [LARGE SCALE GENOMIC DNA]</scope>
    <source>
        <strain evidence="2 3">DSM 24455</strain>
    </source>
</reference>
<dbReference type="Pfam" id="PF05145">
    <property type="entry name" value="AbrB"/>
    <property type="match status" value="1"/>
</dbReference>
<feature type="transmembrane region" description="Helical" evidence="1">
    <location>
        <begin position="225"/>
        <end position="246"/>
    </location>
</feature>
<dbReference type="RefSeq" id="WP_133628432.1">
    <property type="nucleotide sequence ID" value="NZ_SOAZ01000014.1"/>
</dbReference>
<evidence type="ECO:0008006" key="4">
    <source>
        <dbReference type="Google" id="ProtNLM"/>
    </source>
</evidence>
<dbReference type="InterPro" id="IPR017516">
    <property type="entry name" value="AbrB_dup"/>
</dbReference>
<dbReference type="PANTHER" id="PTHR38457:SF1">
    <property type="entry name" value="REGULATOR ABRB-RELATED"/>
    <property type="match status" value="1"/>
</dbReference>
<feature type="transmembrane region" description="Helical" evidence="1">
    <location>
        <begin position="81"/>
        <end position="101"/>
    </location>
</feature>
<dbReference type="GO" id="GO:0010468">
    <property type="term" value="P:regulation of gene expression"/>
    <property type="evidence" value="ECO:0007669"/>
    <property type="project" value="InterPro"/>
</dbReference>
<dbReference type="Proteomes" id="UP000295325">
    <property type="component" value="Unassembled WGS sequence"/>
</dbReference>
<feature type="transmembrane region" description="Helical" evidence="1">
    <location>
        <begin position="28"/>
        <end position="46"/>
    </location>
</feature>
<evidence type="ECO:0000256" key="1">
    <source>
        <dbReference type="SAM" id="Phobius"/>
    </source>
</evidence>
<dbReference type="NCBIfam" id="TIGR03082">
    <property type="entry name" value="Gneg_AbrB_dup"/>
    <property type="match status" value="2"/>
</dbReference>
<keyword evidence="1" id="KW-0812">Transmembrane</keyword>
<gene>
    <name evidence="2" type="ORF">EDD71_11412</name>
</gene>
<keyword evidence="1" id="KW-1133">Transmembrane helix</keyword>